<protein>
    <recommendedName>
        <fullName evidence="4">HpcH/HpaI aldolase/citrate lyase domain-containing protein</fullName>
    </recommendedName>
</protein>
<gene>
    <name evidence="5" type="ORF">A1O9_02919</name>
</gene>
<dbReference type="InterPro" id="IPR015813">
    <property type="entry name" value="Pyrv/PenolPyrv_kinase-like_dom"/>
</dbReference>
<accession>A0A072PPV2</accession>
<keyword evidence="2" id="KW-0479">Metal-binding</keyword>
<dbReference type="STRING" id="1182545.A0A072PPV2"/>
<dbReference type="OrthoDB" id="1621678at2759"/>
<dbReference type="InterPro" id="IPR005000">
    <property type="entry name" value="Aldolase/citrate-lyase_domain"/>
</dbReference>
<dbReference type="HOGENOM" id="CLU_126132_0_0_1"/>
<organism evidence="5 6">
    <name type="scientific">Exophiala aquamarina CBS 119918</name>
    <dbReference type="NCBI Taxonomy" id="1182545"/>
    <lineage>
        <taxon>Eukaryota</taxon>
        <taxon>Fungi</taxon>
        <taxon>Dikarya</taxon>
        <taxon>Ascomycota</taxon>
        <taxon>Pezizomycotina</taxon>
        <taxon>Eurotiomycetes</taxon>
        <taxon>Chaetothyriomycetidae</taxon>
        <taxon>Chaetothyriales</taxon>
        <taxon>Herpotrichiellaceae</taxon>
        <taxon>Exophiala</taxon>
    </lineage>
</organism>
<keyword evidence="6" id="KW-1185">Reference proteome</keyword>
<evidence type="ECO:0000313" key="6">
    <source>
        <dbReference type="Proteomes" id="UP000027920"/>
    </source>
</evidence>
<evidence type="ECO:0000259" key="4">
    <source>
        <dbReference type="Pfam" id="PF03328"/>
    </source>
</evidence>
<sequence>MPHMGFRSASIAQVSEVGNSQLSTVVVMIESPEAVSNVDDIAAVDGVDVILIGTNDLSIEQGVPGDFDHSSLIESVAKVSAAVKKHKEILGVAGIYNHPDILHRCIHESVPLLLLGM</sequence>
<dbReference type="GO" id="GO:0016832">
    <property type="term" value="F:aldehyde-lyase activity"/>
    <property type="evidence" value="ECO:0007669"/>
    <property type="project" value="TreeGrafter"/>
</dbReference>
<dbReference type="VEuPathDB" id="FungiDB:A1O9_02919"/>
<name>A0A072PPV2_9EURO</name>
<dbReference type="SUPFAM" id="SSF51621">
    <property type="entry name" value="Phosphoenolpyruvate/pyruvate domain"/>
    <property type="match status" value="1"/>
</dbReference>
<dbReference type="GO" id="GO:0046872">
    <property type="term" value="F:metal ion binding"/>
    <property type="evidence" value="ECO:0007669"/>
    <property type="project" value="UniProtKB-KW"/>
</dbReference>
<dbReference type="Pfam" id="PF03328">
    <property type="entry name" value="HpcH_HpaI"/>
    <property type="match status" value="1"/>
</dbReference>
<proteinExistence type="inferred from homology"/>
<evidence type="ECO:0000256" key="1">
    <source>
        <dbReference type="ARBA" id="ARBA00005568"/>
    </source>
</evidence>
<comment type="similarity">
    <text evidence="1">Belongs to the HpcH/HpaI aldolase family.</text>
</comment>
<comment type="caution">
    <text evidence="5">The sequence shown here is derived from an EMBL/GenBank/DDBJ whole genome shotgun (WGS) entry which is preliminary data.</text>
</comment>
<dbReference type="Proteomes" id="UP000027920">
    <property type="component" value="Unassembled WGS sequence"/>
</dbReference>
<keyword evidence="3" id="KW-0456">Lyase</keyword>
<dbReference type="EMBL" id="AMGV01000002">
    <property type="protein sequence ID" value="KEF61353.1"/>
    <property type="molecule type" value="Genomic_DNA"/>
</dbReference>
<feature type="domain" description="HpcH/HpaI aldolase/citrate lyase" evidence="4">
    <location>
        <begin position="21"/>
        <end position="87"/>
    </location>
</feature>
<dbReference type="GeneID" id="25277859"/>
<dbReference type="PANTHER" id="PTHR30502:SF0">
    <property type="entry name" value="PHOSPHOENOLPYRUVATE CARBOXYLASE FAMILY PROTEIN"/>
    <property type="match status" value="1"/>
</dbReference>
<evidence type="ECO:0000313" key="5">
    <source>
        <dbReference type="EMBL" id="KEF61353.1"/>
    </source>
</evidence>
<evidence type="ECO:0000256" key="3">
    <source>
        <dbReference type="ARBA" id="ARBA00023239"/>
    </source>
</evidence>
<dbReference type="Gene3D" id="3.20.20.60">
    <property type="entry name" value="Phosphoenolpyruvate-binding domains"/>
    <property type="match status" value="1"/>
</dbReference>
<dbReference type="GO" id="GO:0005737">
    <property type="term" value="C:cytoplasm"/>
    <property type="evidence" value="ECO:0007669"/>
    <property type="project" value="TreeGrafter"/>
</dbReference>
<dbReference type="InterPro" id="IPR040442">
    <property type="entry name" value="Pyrv_kinase-like_dom_sf"/>
</dbReference>
<dbReference type="InterPro" id="IPR050251">
    <property type="entry name" value="HpcH-HpaI_aldolase"/>
</dbReference>
<reference evidence="5 6" key="1">
    <citation type="submission" date="2013-03" db="EMBL/GenBank/DDBJ databases">
        <title>The Genome Sequence of Exophiala aquamarina CBS 119918.</title>
        <authorList>
            <consortium name="The Broad Institute Genomics Platform"/>
            <person name="Cuomo C."/>
            <person name="de Hoog S."/>
            <person name="Gorbushina A."/>
            <person name="Walker B."/>
            <person name="Young S.K."/>
            <person name="Zeng Q."/>
            <person name="Gargeya S."/>
            <person name="Fitzgerald M."/>
            <person name="Haas B."/>
            <person name="Abouelleil A."/>
            <person name="Allen A.W."/>
            <person name="Alvarado L."/>
            <person name="Arachchi H.M."/>
            <person name="Berlin A.M."/>
            <person name="Chapman S.B."/>
            <person name="Gainer-Dewar J."/>
            <person name="Goldberg J."/>
            <person name="Griggs A."/>
            <person name="Gujja S."/>
            <person name="Hansen M."/>
            <person name="Howarth C."/>
            <person name="Imamovic A."/>
            <person name="Ireland A."/>
            <person name="Larimer J."/>
            <person name="McCowan C."/>
            <person name="Murphy C."/>
            <person name="Pearson M."/>
            <person name="Poon T.W."/>
            <person name="Priest M."/>
            <person name="Roberts A."/>
            <person name="Saif S."/>
            <person name="Shea T."/>
            <person name="Sisk P."/>
            <person name="Sykes S."/>
            <person name="Wortman J."/>
            <person name="Nusbaum C."/>
            <person name="Birren B."/>
        </authorList>
    </citation>
    <scope>NUCLEOTIDE SEQUENCE [LARGE SCALE GENOMIC DNA]</scope>
    <source>
        <strain evidence="5 6">CBS 119918</strain>
    </source>
</reference>
<dbReference type="RefSeq" id="XP_013263943.1">
    <property type="nucleotide sequence ID" value="XM_013408489.1"/>
</dbReference>
<evidence type="ECO:0000256" key="2">
    <source>
        <dbReference type="ARBA" id="ARBA00022723"/>
    </source>
</evidence>
<dbReference type="PANTHER" id="PTHR30502">
    <property type="entry name" value="2-KETO-3-DEOXY-L-RHAMNONATE ALDOLASE"/>
    <property type="match status" value="1"/>
</dbReference>
<dbReference type="AlphaFoldDB" id="A0A072PPV2"/>